<feature type="domain" description="Ice-binding protein C-terminal" evidence="1">
    <location>
        <begin position="271"/>
        <end position="295"/>
    </location>
</feature>
<accession>A0A437RL75</accession>
<dbReference type="AlphaFoldDB" id="A0A437RL75"/>
<evidence type="ECO:0000313" key="3">
    <source>
        <dbReference type="Proteomes" id="UP000285575"/>
    </source>
</evidence>
<comment type="caution">
    <text evidence="2">The sequence shown here is derived from an EMBL/GenBank/DDBJ whole genome shotgun (WGS) entry which is preliminary data.</text>
</comment>
<dbReference type="OrthoDB" id="1465721at2"/>
<gene>
    <name evidence="2" type="ORF">EOE66_07180</name>
</gene>
<name>A0A437RL75_9BURK</name>
<organism evidence="2 3">
    <name type="scientific">Rubrivivax rivuli</name>
    <dbReference type="NCBI Taxonomy" id="1862385"/>
    <lineage>
        <taxon>Bacteria</taxon>
        <taxon>Pseudomonadati</taxon>
        <taxon>Pseudomonadota</taxon>
        <taxon>Betaproteobacteria</taxon>
        <taxon>Burkholderiales</taxon>
        <taxon>Sphaerotilaceae</taxon>
        <taxon>Rubrivivax</taxon>
    </lineage>
</organism>
<dbReference type="EMBL" id="SACR01000002">
    <property type="protein sequence ID" value="RVU47514.1"/>
    <property type="molecule type" value="Genomic_DNA"/>
</dbReference>
<evidence type="ECO:0000313" key="2">
    <source>
        <dbReference type="EMBL" id="RVU47514.1"/>
    </source>
</evidence>
<proteinExistence type="predicted"/>
<protein>
    <submittedName>
        <fullName evidence="2">PEP-CTERM sorting domain-containing protein</fullName>
    </submittedName>
</protein>
<dbReference type="Proteomes" id="UP000285575">
    <property type="component" value="Unassembled WGS sequence"/>
</dbReference>
<keyword evidence="3" id="KW-1185">Reference proteome</keyword>
<dbReference type="NCBIfam" id="TIGR02595">
    <property type="entry name" value="PEP_CTERM"/>
    <property type="match status" value="1"/>
</dbReference>
<dbReference type="Pfam" id="PF07589">
    <property type="entry name" value="PEP-CTERM"/>
    <property type="match status" value="1"/>
</dbReference>
<reference evidence="2 3" key="1">
    <citation type="submission" date="2019-01" db="EMBL/GenBank/DDBJ databases">
        <authorList>
            <person name="Chen W.-M."/>
        </authorList>
    </citation>
    <scope>NUCLEOTIDE SEQUENCE [LARGE SCALE GENOMIC DNA]</scope>
    <source>
        <strain evidence="2 3">KYPY4</strain>
    </source>
</reference>
<evidence type="ECO:0000259" key="1">
    <source>
        <dbReference type="Pfam" id="PF07589"/>
    </source>
</evidence>
<dbReference type="InterPro" id="IPR013424">
    <property type="entry name" value="Ice-binding_C"/>
</dbReference>
<sequence length="297" mass="30225">MRGSCFPPKVLAEDTGPAGAPIDLHSEGPFPMKKTLLTAAALLAVLPAAQAQISITDPAFTYTQNFDSLTTATTAQPWANNSTLPGWSLFIGNGNAAPTLLGGTGSSNTGSFYSFGAAGSTDRALGSAASGGTYFGSPATGAVAGWIAVAFTNNTGAAIDRFSFAMQGEQWRNGGNTSAQTLSFEFGFGSSFGTAAYIPGVAATNVTSPITGATAAAVDGNTAGLVGGLGAMFINMNWAPGETLWFRWSDLNDAGNDHGLAIDNFSFAVTPVPEPGTLAMWLAGVASLGFVARRRRG</sequence>